<dbReference type="Gene3D" id="3.30.360.10">
    <property type="entry name" value="Dihydrodipicolinate Reductase, domain 2"/>
    <property type="match status" value="1"/>
</dbReference>
<dbReference type="InterPro" id="IPR000683">
    <property type="entry name" value="Gfo/Idh/MocA-like_OxRdtase_N"/>
</dbReference>
<dbReference type="RefSeq" id="WP_114768650.1">
    <property type="nucleotide sequence ID" value="NZ_QQBB01000001.1"/>
</dbReference>
<dbReference type="NCBIfam" id="TIGR04380">
    <property type="entry name" value="myo_inos_iolG"/>
    <property type="match status" value="1"/>
</dbReference>
<evidence type="ECO:0000256" key="2">
    <source>
        <dbReference type="ARBA" id="ARBA00023002"/>
    </source>
</evidence>
<evidence type="ECO:0000259" key="4">
    <source>
        <dbReference type="Pfam" id="PF22725"/>
    </source>
</evidence>
<evidence type="ECO:0000256" key="1">
    <source>
        <dbReference type="ARBA" id="ARBA00010928"/>
    </source>
</evidence>
<name>A0A370HVN0_9HYPH</name>
<sequence length="329" mass="34813">MIRIAVLGAGRIGRIHGRNAADHADARLVAVADPHAPSAQELAAATGADVASLDSIVERSDVDAILVCTPTTTHADLIERGARAGKAVFCEKPVDLSSARIQTCLANVEKAGTPLMIGFNRRFDPNFASLRRRLADGEVGEVEIVTILSRDPGPPPVSYIATSGGLFRDMMIHDLDMARFLLLGDEPVEVHAVGSSLVDPAIGQAGDVDTAAVMLKTAKGRIVQISNSRRATYGYDQRIEVHGSKGMIRAGNIHRTTVEVATGAGITADPVQDFFLERYADAYRAELDAFLKAVKAGTACDPTGYDGLMAQRLADAATESAQSGKPVKL</sequence>
<dbReference type="PANTHER" id="PTHR42840:SF3">
    <property type="entry name" value="BINDING ROSSMANN FOLD OXIDOREDUCTASE, PUTATIVE (AFU_ORTHOLOGUE AFUA_2G10240)-RELATED"/>
    <property type="match status" value="1"/>
</dbReference>
<keyword evidence="6" id="KW-1185">Reference proteome</keyword>
<evidence type="ECO:0000259" key="3">
    <source>
        <dbReference type="Pfam" id="PF01408"/>
    </source>
</evidence>
<reference evidence="5 6" key="1">
    <citation type="submission" date="2018-07" db="EMBL/GenBank/DDBJ databases">
        <title>Genomic Encyclopedia of Type Strains, Phase IV (KMG-IV): sequencing the most valuable type-strain genomes for metagenomic binning, comparative biology and taxonomic classification.</title>
        <authorList>
            <person name="Goeker M."/>
        </authorList>
    </citation>
    <scope>NUCLEOTIDE SEQUENCE [LARGE SCALE GENOMIC DNA]</scope>
    <source>
        <strain evidence="5 6">DSM 14364</strain>
    </source>
</reference>
<dbReference type="GO" id="GO:0000166">
    <property type="term" value="F:nucleotide binding"/>
    <property type="evidence" value="ECO:0007669"/>
    <property type="project" value="InterPro"/>
</dbReference>
<dbReference type="Gene3D" id="3.40.50.720">
    <property type="entry name" value="NAD(P)-binding Rossmann-like Domain"/>
    <property type="match status" value="1"/>
</dbReference>
<dbReference type="InterPro" id="IPR030827">
    <property type="entry name" value="Myo_inos_IolG"/>
</dbReference>
<dbReference type="AlphaFoldDB" id="A0A370HVN0"/>
<dbReference type="Proteomes" id="UP000254925">
    <property type="component" value="Unassembled WGS sequence"/>
</dbReference>
<evidence type="ECO:0000313" key="5">
    <source>
        <dbReference type="EMBL" id="RDI62548.1"/>
    </source>
</evidence>
<dbReference type="InterPro" id="IPR036291">
    <property type="entry name" value="NAD(P)-bd_dom_sf"/>
</dbReference>
<protein>
    <submittedName>
        <fullName evidence="5">Myo-inositol 2-dehydrogenase</fullName>
    </submittedName>
</protein>
<gene>
    <name evidence="5" type="ORF">DES45_101819</name>
</gene>
<comment type="similarity">
    <text evidence="1">Belongs to the Gfo/Idh/MocA family.</text>
</comment>
<feature type="domain" description="Gfo/Idh/MocA-like oxidoreductase N-terminal" evidence="3">
    <location>
        <begin position="2"/>
        <end position="119"/>
    </location>
</feature>
<dbReference type="OrthoDB" id="9774191at2"/>
<evidence type="ECO:0000313" key="6">
    <source>
        <dbReference type="Proteomes" id="UP000254925"/>
    </source>
</evidence>
<keyword evidence="2" id="KW-0560">Oxidoreductase</keyword>
<comment type="caution">
    <text evidence="5">The sequence shown here is derived from an EMBL/GenBank/DDBJ whole genome shotgun (WGS) entry which is preliminary data.</text>
</comment>
<dbReference type="EMBL" id="QQBB01000001">
    <property type="protein sequence ID" value="RDI62548.1"/>
    <property type="molecule type" value="Genomic_DNA"/>
</dbReference>
<dbReference type="SUPFAM" id="SSF51735">
    <property type="entry name" value="NAD(P)-binding Rossmann-fold domains"/>
    <property type="match status" value="1"/>
</dbReference>
<dbReference type="GO" id="GO:0016491">
    <property type="term" value="F:oxidoreductase activity"/>
    <property type="evidence" value="ECO:0007669"/>
    <property type="project" value="UniProtKB-KW"/>
</dbReference>
<dbReference type="PANTHER" id="PTHR42840">
    <property type="entry name" value="NAD(P)-BINDING ROSSMANN-FOLD SUPERFAMILY PROTEIN-RELATED"/>
    <property type="match status" value="1"/>
</dbReference>
<dbReference type="InterPro" id="IPR055170">
    <property type="entry name" value="GFO_IDH_MocA-like_dom"/>
</dbReference>
<accession>A0A370HVN0</accession>
<dbReference type="Pfam" id="PF01408">
    <property type="entry name" value="GFO_IDH_MocA"/>
    <property type="match status" value="1"/>
</dbReference>
<proteinExistence type="inferred from homology"/>
<feature type="domain" description="GFO/IDH/MocA-like oxidoreductase" evidence="4">
    <location>
        <begin position="127"/>
        <end position="249"/>
    </location>
</feature>
<dbReference type="Pfam" id="PF22725">
    <property type="entry name" value="GFO_IDH_MocA_C3"/>
    <property type="match status" value="1"/>
</dbReference>
<dbReference type="SUPFAM" id="SSF55347">
    <property type="entry name" value="Glyceraldehyde-3-phosphate dehydrogenase-like, C-terminal domain"/>
    <property type="match status" value="1"/>
</dbReference>
<organism evidence="5 6">
    <name type="scientific">Microvirga subterranea</name>
    <dbReference type="NCBI Taxonomy" id="186651"/>
    <lineage>
        <taxon>Bacteria</taxon>
        <taxon>Pseudomonadati</taxon>
        <taxon>Pseudomonadota</taxon>
        <taxon>Alphaproteobacteria</taxon>
        <taxon>Hyphomicrobiales</taxon>
        <taxon>Methylobacteriaceae</taxon>
        <taxon>Microvirga</taxon>
    </lineage>
</organism>